<dbReference type="InterPro" id="IPR001245">
    <property type="entry name" value="Ser-Thr/Tyr_kinase_cat_dom"/>
</dbReference>
<protein>
    <recommendedName>
        <fullName evidence="1">Protein kinase domain-containing protein</fullName>
    </recommendedName>
</protein>
<comment type="caution">
    <text evidence="2">The sequence shown here is derived from an EMBL/GenBank/DDBJ whole genome shotgun (WGS) entry which is preliminary data.</text>
</comment>
<organism evidence="2 3">
    <name type="scientific">Fistulifera solaris</name>
    <name type="common">Oleaginous diatom</name>
    <dbReference type="NCBI Taxonomy" id="1519565"/>
    <lineage>
        <taxon>Eukaryota</taxon>
        <taxon>Sar</taxon>
        <taxon>Stramenopiles</taxon>
        <taxon>Ochrophyta</taxon>
        <taxon>Bacillariophyta</taxon>
        <taxon>Bacillariophyceae</taxon>
        <taxon>Bacillariophycidae</taxon>
        <taxon>Naviculales</taxon>
        <taxon>Naviculaceae</taxon>
        <taxon>Fistulifera</taxon>
    </lineage>
</organism>
<evidence type="ECO:0000259" key="1">
    <source>
        <dbReference type="PROSITE" id="PS50011"/>
    </source>
</evidence>
<dbReference type="InterPro" id="IPR000719">
    <property type="entry name" value="Prot_kinase_dom"/>
</dbReference>
<feature type="domain" description="Protein kinase" evidence="1">
    <location>
        <begin position="20"/>
        <end position="335"/>
    </location>
</feature>
<gene>
    <name evidence="2" type="ORF">FisN_1Hh007</name>
</gene>
<dbReference type="Pfam" id="PF07714">
    <property type="entry name" value="PK_Tyr_Ser-Thr"/>
    <property type="match status" value="1"/>
</dbReference>
<dbReference type="OrthoDB" id="40161at2759"/>
<dbReference type="InParanoid" id="A0A1Z5KSC3"/>
<name>A0A1Z5KSC3_FISSO</name>
<keyword evidence="3" id="KW-1185">Reference proteome</keyword>
<sequence length="383" mass="43679">MTMIEEKETRKIVQFAFSEITCGRSVGTGGFSTVSEVVAIDLDDVNDTDEADTQQRKDLAREINQTRAYVLKMLRTDLPVEEHIKGVTDLAIEADFLRTLSHPHIVQMRAMANTDPRESRFFIVLDRLSGTLDKKFNYWRKLVGEASGTWFPLCGYCCAKAPQLHAVWKERLHVARDIAKAIDYLHANRIVYRDLKPDNLGFTDGVDPQIQLFDFGLAKRLDDIAQNEDGCYLLTGNTGSLRYMAPEVALDRPYNETVDAYSFGVLFWQICSLQTPFAGYNQRMHDEKVVQQGQRPKPHKSWPYSWSSLMEACWATDIAKRPSFRDIVVQFEEIVQLLEQEDGVIPNRTSEIKAKKKSKAILDSTLDTDTRLTGDKRNDAEIV</sequence>
<dbReference type="GO" id="GO:0004674">
    <property type="term" value="F:protein serine/threonine kinase activity"/>
    <property type="evidence" value="ECO:0007669"/>
    <property type="project" value="TreeGrafter"/>
</dbReference>
<dbReference type="Gene3D" id="3.30.200.20">
    <property type="entry name" value="Phosphorylase Kinase, domain 1"/>
    <property type="match status" value="1"/>
</dbReference>
<dbReference type="Gene3D" id="1.10.510.10">
    <property type="entry name" value="Transferase(Phosphotransferase) domain 1"/>
    <property type="match status" value="1"/>
</dbReference>
<dbReference type="InterPro" id="IPR051681">
    <property type="entry name" value="Ser/Thr_Kinases-Pseudokinases"/>
</dbReference>
<dbReference type="PANTHER" id="PTHR44329:SF261">
    <property type="entry name" value="ZINC FINGER CONTAINING PROTEIN KINASE-RELATED"/>
    <property type="match status" value="1"/>
</dbReference>
<evidence type="ECO:0000313" key="2">
    <source>
        <dbReference type="EMBL" id="GAX28995.1"/>
    </source>
</evidence>
<evidence type="ECO:0000313" key="3">
    <source>
        <dbReference type="Proteomes" id="UP000198406"/>
    </source>
</evidence>
<dbReference type="SMART" id="SM00220">
    <property type="entry name" value="S_TKc"/>
    <property type="match status" value="1"/>
</dbReference>
<dbReference type="SUPFAM" id="SSF56112">
    <property type="entry name" value="Protein kinase-like (PK-like)"/>
    <property type="match status" value="1"/>
</dbReference>
<dbReference type="Proteomes" id="UP000198406">
    <property type="component" value="Unassembled WGS sequence"/>
</dbReference>
<dbReference type="EMBL" id="BDSP01000284">
    <property type="protein sequence ID" value="GAX28995.1"/>
    <property type="molecule type" value="Genomic_DNA"/>
</dbReference>
<dbReference type="AlphaFoldDB" id="A0A1Z5KSC3"/>
<proteinExistence type="predicted"/>
<dbReference type="InterPro" id="IPR011009">
    <property type="entry name" value="Kinase-like_dom_sf"/>
</dbReference>
<dbReference type="PROSITE" id="PS50011">
    <property type="entry name" value="PROTEIN_KINASE_DOM"/>
    <property type="match status" value="1"/>
</dbReference>
<dbReference type="GO" id="GO:0005524">
    <property type="term" value="F:ATP binding"/>
    <property type="evidence" value="ECO:0007669"/>
    <property type="project" value="InterPro"/>
</dbReference>
<reference evidence="2 3" key="1">
    <citation type="journal article" date="2015" name="Plant Cell">
        <title>Oil accumulation by the oleaginous diatom Fistulifera solaris as revealed by the genome and transcriptome.</title>
        <authorList>
            <person name="Tanaka T."/>
            <person name="Maeda Y."/>
            <person name="Veluchamy A."/>
            <person name="Tanaka M."/>
            <person name="Abida H."/>
            <person name="Marechal E."/>
            <person name="Bowler C."/>
            <person name="Muto M."/>
            <person name="Sunaga Y."/>
            <person name="Tanaka M."/>
            <person name="Yoshino T."/>
            <person name="Taniguchi T."/>
            <person name="Fukuda Y."/>
            <person name="Nemoto M."/>
            <person name="Matsumoto M."/>
            <person name="Wong P.S."/>
            <person name="Aburatani S."/>
            <person name="Fujibuchi W."/>
        </authorList>
    </citation>
    <scope>NUCLEOTIDE SEQUENCE [LARGE SCALE GENOMIC DNA]</scope>
    <source>
        <strain evidence="2 3">JPCC DA0580</strain>
    </source>
</reference>
<accession>A0A1Z5KSC3</accession>
<dbReference type="PANTHER" id="PTHR44329">
    <property type="entry name" value="SERINE/THREONINE-PROTEIN KINASE TNNI3K-RELATED"/>
    <property type="match status" value="1"/>
</dbReference>